<dbReference type="PANTHER" id="PTHR32092:SF5">
    <property type="entry name" value="6-PHOSPHO-BETA-GLUCOSIDASE"/>
    <property type="match status" value="1"/>
</dbReference>
<feature type="non-terminal residue" evidence="2">
    <location>
        <position position="1"/>
    </location>
</feature>
<dbReference type="Pfam" id="PF02056">
    <property type="entry name" value="Glyco_hydro_4"/>
    <property type="match status" value="1"/>
</dbReference>
<dbReference type="AlphaFoldDB" id="X1ANW2"/>
<evidence type="ECO:0000256" key="1">
    <source>
        <dbReference type="ARBA" id="ARBA00023027"/>
    </source>
</evidence>
<dbReference type="SUPFAM" id="SSF51735">
    <property type="entry name" value="NAD(P)-binding Rossmann-fold domains"/>
    <property type="match status" value="1"/>
</dbReference>
<comment type="caution">
    <text evidence="2">The sequence shown here is derived from an EMBL/GenBank/DDBJ whole genome shotgun (WGS) entry which is preliminary data.</text>
</comment>
<dbReference type="Gene3D" id="3.90.1820.10">
    <property type="entry name" value="AglA-like glucosidase"/>
    <property type="match status" value="1"/>
</dbReference>
<dbReference type="GO" id="GO:0005975">
    <property type="term" value="P:carbohydrate metabolic process"/>
    <property type="evidence" value="ECO:0007669"/>
    <property type="project" value="InterPro"/>
</dbReference>
<evidence type="ECO:0000313" key="2">
    <source>
        <dbReference type="EMBL" id="GAG84394.1"/>
    </source>
</evidence>
<reference evidence="2" key="1">
    <citation type="journal article" date="2014" name="Front. Microbiol.">
        <title>High frequency of phylogenetically diverse reductive dehalogenase-homologous genes in deep subseafloor sedimentary metagenomes.</title>
        <authorList>
            <person name="Kawai M."/>
            <person name="Futagami T."/>
            <person name="Toyoda A."/>
            <person name="Takaki Y."/>
            <person name="Nishi S."/>
            <person name="Hori S."/>
            <person name="Arai W."/>
            <person name="Tsubouchi T."/>
            <person name="Morono Y."/>
            <person name="Uchiyama I."/>
            <person name="Ito T."/>
            <person name="Fujiyama A."/>
            <person name="Inagaki F."/>
            <person name="Takami H."/>
        </authorList>
    </citation>
    <scope>NUCLEOTIDE SEQUENCE</scope>
    <source>
        <strain evidence="2">Expedition CK06-06</strain>
    </source>
</reference>
<dbReference type="PANTHER" id="PTHR32092">
    <property type="entry name" value="6-PHOSPHO-BETA-GLUCOSIDASE-RELATED"/>
    <property type="match status" value="1"/>
</dbReference>
<accession>X1ANW2</accession>
<sequence>RKLEIVGNLAKRMLNANGINCEFVMTEDLKTAVKDADFVLAQIRVGKLEARIKDEKVYSNKVKITGLSKIAFFAANQSDEVALELLRHSGREMAKSVIGVIRKLNFSYEEEIDIVIAGSVNLKGENPALIRTFKQEVCYGVKTKVRFIPLEVPPVAGAVLWAIEELNKKGKNLSIRKRVLREFRNIL</sequence>
<protein>
    <recommendedName>
        <fullName evidence="3">ATPase BadF/BadG/BcrA/BcrD type domain-containing protein</fullName>
    </recommendedName>
</protein>
<evidence type="ECO:0008006" key="3">
    <source>
        <dbReference type="Google" id="ProtNLM"/>
    </source>
</evidence>
<dbReference type="InterPro" id="IPR043129">
    <property type="entry name" value="ATPase_NBD"/>
</dbReference>
<gene>
    <name evidence="2" type="ORF">S01H4_22039</name>
</gene>
<dbReference type="EMBL" id="BART01010047">
    <property type="protein sequence ID" value="GAG84394.1"/>
    <property type="molecule type" value="Genomic_DNA"/>
</dbReference>
<keyword evidence="1" id="KW-0520">NAD</keyword>
<dbReference type="InterPro" id="IPR001088">
    <property type="entry name" value="Glyco_hydro_4"/>
</dbReference>
<dbReference type="InterPro" id="IPR036291">
    <property type="entry name" value="NAD(P)-bd_dom_sf"/>
</dbReference>
<proteinExistence type="predicted"/>
<dbReference type="SUPFAM" id="SSF53067">
    <property type="entry name" value="Actin-like ATPase domain"/>
    <property type="match status" value="1"/>
</dbReference>
<dbReference type="GO" id="GO:0004553">
    <property type="term" value="F:hydrolase activity, hydrolyzing O-glycosyl compounds"/>
    <property type="evidence" value="ECO:0007669"/>
    <property type="project" value="InterPro"/>
</dbReference>
<organism evidence="2">
    <name type="scientific">marine sediment metagenome</name>
    <dbReference type="NCBI Taxonomy" id="412755"/>
    <lineage>
        <taxon>unclassified sequences</taxon>
        <taxon>metagenomes</taxon>
        <taxon>ecological metagenomes</taxon>
    </lineage>
</organism>
<name>X1ANW2_9ZZZZ</name>
<dbReference type="InterPro" id="IPR053715">
    <property type="entry name" value="GH4_Enzyme_sf"/>
</dbReference>